<dbReference type="Gene3D" id="3.40.50.410">
    <property type="entry name" value="von Willebrand factor, type A domain"/>
    <property type="match status" value="1"/>
</dbReference>
<dbReference type="EMBL" id="JRNT01000029">
    <property type="protein sequence ID" value="KGF46727.1"/>
    <property type="molecule type" value="Genomic_DNA"/>
</dbReference>
<proteinExistence type="predicted"/>
<reference evidence="3 4" key="1">
    <citation type="submission" date="2014-07" db="EMBL/GenBank/DDBJ databases">
        <authorList>
            <person name="McCorrison J."/>
            <person name="Sanka R."/>
            <person name="Torralba M."/>
            <person name="Gillis M."/>
            <person name="Haft D.H."/>
            <person name="Methe B."/>
            <person name="Sutton G."/>
            <person name="Nelson K.E."/>
        </authorList>
    </citation>
    <scope>NUCLEOTIDE SEQUENCE [LARGE SCALE GENOMIC DNA]</scope>
    <source>
        <strain evidence="3 4">DNF00314</strain>
    </source>
</reference>
<organism evidence="3 4">
    <name type="scientific">Veillonella montpellierensis DNF00314</name>
    <dbReference type="NCBI Taxonomy" id="1401067"/>
    <lineage>
        <taxon>Bacteria</taxon>
        <taxon>Bacillati</taxon>
        <taxon>Bacillota</taxon>
        <taxon>Negativicutes</taxon>
        <taxon>Veillonellales</taxon>
        <taxon>Veillonellaceae</taxon>
        <taxon>Veillonella</taxon>
    </lineage>
</organism>
<evidence type="ECO:0000256" key="1">
    <source>
        <dbReference type="SAM" id="MobiDB-lite"/>
    </source>
</evidence>
<dbReference type="InterPro" id="IPR002035">
    <property type="entry name" value="VWF_A"/>
</dbReference>
<dbReference type="SMART" id="SM00327">
    <property type="entry name" value="VWA"/>
    <property type="match status" value="1"/>
</dbReference>
<dbReference type="eggNOG" id="COG1240">
    <property type="taxonomic scope" value="Bacteria"/>
</dbReference>
<dbReference type="SUPFAM" id="SSF52540">
    <property type="entry name" value="P-loop containing nucleoside triphosphate hydrolases"/>
    <property type="match status" value="1"/>
</dbReference>
<dbReference type="InterPro" id="IPR027417">
    <property type="entry name" value="P-loop_NTPase"/>
</dbReference>
<dbReference type="Proteomes" id="UP000029628">
    <property type="component" value="Unassembled WGS sequence"/>
</dbReference>
<dbReference type="PANTHER" id="PTHR35023:SF1">
    <property type="entry name" value="MG-PROTOPORPHYRIN IX CHELATASE"/>
    <property type="match status" value="1"/>
</dbReference>
<dbReference type="AlphaFoldDB" id="A0A096BVH3"/>
<dbReference type="InterPro" id="IPR036465">
    <property type="entry name" value="vWFA_dom_sf"/>
</dbReference>
<feature type="compositionally biased region" description="Polar residues" evidence="1">
    <location>
        <begin position="260"/>
        <end position="269"/>
    </location>
</feature>
<feature type="compositionally biased region" description="Basic and acidic residues" evidence="1">
    <location>
        <begin position="270"/>
        <end position="284"/>
    </location>
</feature>
<comment type="caution">
    <text evidence="3">The sequence shown here is derived from an EMBL/GenBank/DDBJ whole genome shotgun (WGS) entry which is preliminary data.</text>
</comment>
<sequence>MDNRSDSGILLFLQESSLRTLLISGDVGTGKTHRVLQALEKTEKTYTIVTSHIDIHSVCQSIHMEATLQKGYVVERAHQWNAYDILLCDGLEHFDRSTWLWILHEQTRRYDEGKPLQIIATYTGTDDIAQWAVDMDVWIPLEVLTEDHRMDVLKNTMSDASSACSPTSSHCILQQEWCRQKIMVHDSIYTYISTIVQHFGISFMGMEYILLKAAIGLGKQRGHRFVEPNDVEDIIPWTIPQKIIDSTHTDDVQMDGQKGTGQENHQSPQQEKEQCEHGTNHTKAEEDDLDRENASIQVSEHIQSHGAYCENSSDRTDALDGNDVDLGKQEKREENQQKTLHVLYASSVEERDNQEQEEGSPCREESLALSQKCVSQVDQLYHMLQPIQKDMAVSVATKGLGPTHYRYGRQGTSIAWIPTLSEAIRRKSELPIQLRLQDLRYSFHKKKWNEAVYLVVDASGSMGRRKNVWRTKKLLSQLVHMIYVKRQYVSLIIFQKGGAQCLMPLTNHVETIVRVLETAHTGGRTPFLKGLEEAVLHIEIDRLHIENVKAQLVLVTDGKVTAQALQGLDAIGVWLAEHHVETTVVDTDTDFIHLNRSETIATILGAHYVRAEDVT</sequence>
<name>A0A096BVH3_9FIRM</name>
<evidence type="ECO:0000313" key="3">
    <source>
        <dbReference type="EMBL" id="KGF46727.1"/>
    </source>
</evidence>
<dbReference type="SUPFAM" id="SSF53300">
    <property type="entry name" value="vWA-like"/>
    <property type="match status" value="1"/>
</dbReference>
<dbReference type="RefSeq" id="WP_038153021.1">
    <property type="nucleotide sequence ID" value="NZ_JRNT01000029.1"/>
</dbReference>
<dbReference type="PROSITE" id="PS50234">
    <property type="entry name" value="VWFA"/>
    <property type="match status" value="1"/>
</dbReference>
<accession>A0A096BVH3</accession>
<evidence type="ECO:0000259" key="2">
    <source>
        <dbReference type="PROSITE" id="PS50234"/>
    </source>
</evidence>
<dbReference type="Pfam" id="PF13519">
    <property type="entry name" value="VWA_2"/>
    <property type="match status" value="1"/>
</dbReference>
<feature type="domain" description="VWFA" evidence="2">
    <location>
        <begin position="451"/>
        <end position="615"/>
    </location>
</feature>
<protein>
    <recommendedName>
        <fullName evidence="2">VWFA domain-containing protein</fullName>
    </recommendedName>
</protein>
<gene>
    <name evidence="3" type="ORF">HMPREF0872_07485</name>
</gene>
<evidence type="ECO:0000313" key="4">
    <source>
        <dbReference type="Proteomes" id="UP000029628"/>
    </source>
</evidence>
<feature type="region of interest" description="Disordered" evidence="1">
    <location>
        <begin position="251"/>
        <end position="323"/>
    </location>
</feature>
<dbReference type="InterPro" id="IPR052989">
    <property type="entry name" value="Mg-chelatase_DI-like"/>
</dbReference>
<dbReference type="PANTHER" id="PTHR35023">
    <property type="entry name" value="CHELATASE-RELATED"/>
    <property type="match status" value="1"/>
</dbReference>
<dbReference type="Gene3D" id="3.40.50.300">
    <property type="entry name" value="P-loop containing nucleotide triphosphate hydrolases"/>
    <property type="match status" value="1"/>
</dbReference>
<keyword evidence="4" id="KW-1185">Reference proteome</keyword>